<dbReference type="InterPro" id="IPR000566">
    <property type="entry name" value="Lipocln_cytosolic_FA-bd_dom"/>
</dbReference>
<dbReference type="InterPro" id="IPR022272">
    <property type="entry name" value="Lipocalin_CS"/>
</dbReference>
<dbReference type="PANTHER" id="PTHR10612:SF34">
    <property type="entry name" value="APOLIPOPROTEIN D"/>
    <property type="match status" value="1"/>
</dbReference>
<dbReference type="SUPFAM" id="SSF50814">
    <property type="entry name" value="Lipocalins"/>
    <property type="match status" value="1"/>
</dbReference>
<dbReference type="RefSeq" id="WP_039243821.1">
    <property type="nucleotide sequence ID" value="NZ_JWSY01000003.1"/>
</dbReference>
<dbReference type="STRING" id="172043.RM53_01125"/>
<dbReference type="CDD" id="cd19438">
    <property type="entry name" value="lipocalin_Blc-like"/>
    <property type="match status" value="1"/>
</dbReference>
<feature type="domain" description="Lipocalin/cytosolic fatty-acid binding" evidence="3">
    <location>
        <begin position="27"/>
        <end position="172"/>
    </location>
</feature>
<comment type="caution">
    <text evidence="4">The sequence shown here is derived from an EMBL/GenBank/DDBJ whole genome shotgun (WGS) entry which is preliminary data.</text>
</comment>
<dbReference type="PANTHER" id="PTHR10612">
    <property type="entry name" value="APOLIPOPROTEIN D"/>
    <property type="match status" value="1"/>
</dbReference>
<dbReference type="InterPro" id="IPR012674">
    <property type="entry name" value="Calycin"/>
</dbReference>
<proteinExistence type="inferred from homology"/>
<keyword evidence="2" id="KW-0472">Membrane</keyword>
<keyword evidence="2" id="KW-0998">Cell outer membrane</keyword>
<evidence type="ECO:0000256" key="2">
    <source>
        <dbReference type="PIRNR" id="PIRNR036893"/>
    </source>
</evidence>
<comment type="subcellular location">
    <subcellularLocation>
        <location evidence="2">Cell outer membrane</location>
    </subcellularLocation>
</comment>
<evidence type="ECO:0000313" key="4">
    <source>
        <dbReference type="EMBL" id="KIC60730.1"/>
    </source>
</evidence>
<keyword evidence="2" id="KW-0732">Signal</keyword>
<keyword evidence="2" id="KW-0446">Lipid-binding</keyword>
<accession>A0A0B4D8Z0</accession>
<dbReference type="EMBL" id="JWSY01000003">
    <property type="protein sequence ID" value="KIC60730.1"/>
    <property type="molecule type" value="Genomic_DNA"/>
</dbReference>
<protein>
    <recommendedName>
        <fullName evidence="2">Outer membrane lipoprotein Blc</fullName>
    </recommendedName>
</protein>
<dbReference type="Proteomes" id="UP000031166">
    <property type="component" value="Unassembled WGS sequence"/>
</dbReference>
<dbReference type="InterPro" id="IPR047202">
    <property type="entry name" value="Lipocalin_Blc-like_dom"/>
</dbReference>
<dbReference type="GO" id="GO:0008289">
    <property type="term" value="F:lipid binding"/>
    <property type="evidence" value="ECO:0007669"/>
    <property type="project" value="UniProtKB-UniRule"/>
</dbReference>
<comment type="subunit">
    <text evidence="2">Homodimer.</text>
</comment>
<name>A0A0B4D8Z0_9CAUL</name>
<evidence type="ECO:0000259" key="3">
    <source>
        <dbReference type="Pfam" id="PF08212"/>
    </source>
</evidence>
<dbReference type="Gene3D" id="2.40.128.20">
    <property type="match status" value="1"/>
</dbReference>
<feature type="chain" id="PRO_5013434424" description="Outer membrane lipoprotein Blc" evidence="2">
    <location>
        <begin position="23"/>
        <end position="174"/>
    </location>
</feature>
<dbReference type="Pfam" id="PF08212">
    <property type="entry name" value="Lipocalin_2"/>
    <property type="match status" value="1"/>
</dbReference>
<dbReference type="GO" id="GO:0006950">
    <property type="term" value="P:response to stress"/>
    <property type="evidence" value="ECO:0007669"/>
    <property type="project" value="UniProtKB-ARBA"/>
</dbReference>
<dbReference type="AlphaFoldDB" id="A0A0B4D8Z0"/>
<keyword evidence="2" id="KW-0449">Lipoprotein</keyword>
<evidence type="ECO:0000256" key="1">
    <source>
        <dbReference type="ARBA" id="ARBA00006889"/>
    </source>
</evidence>
<dbReference type="PROSITE" id="PS00213">
    <property type="entry name" value="LIPOCALIN"/>
    <property type="match status" value="1"/>
</dbReference>
<evidence type="ECO:0000313" key="5">
    <source>
        <dbReference type="Proteomes" id="UP000031166"/>
    </source>
</evidence>
<comment type="similarity">
    <text evidence="1 2">Belongs to the calycin superfamily. Lipocalin family.</text>
</comment>
<sequence length="174" mass="19535">MFRASLIAAVAALAALPSLAFAQASNVDLNRFDGRWFEIERNHNNVQKDCSRAQIDFTPQGAADRYAITVTCVRRADGKVETLRANARVTDTTTNAKFRFSLTGLLSFGGLAGQNYWVYDHAPDYSWAIMGLPDKSNWWIWHRNQNATQAERDRILSRVRALGFSTSRLVHTGV</sequence>
<reference evidence="4 5" key="1">
    <citation type="submission" date="2014-12" db="EMBL/GenBank/DDBJ databases">
        <title>Genome sequencing of Brevundimonas nasdae TPW30.</title>
        <authorList>
            <person name="Tan P.W."/>
            <person name="Chan K.-G."/>
        </authorList>
    </citation>
    <scope>NUCLEOTIDE SEQUENCE [LARGE SCALE GENOMIC DNA]</scope>
    <source>
        <strain evidence="4 5">TPW30</strain>
    </source>
</reference>
<gene>
    <name evidence="4" type="ORF">RM53_01125</name>
</gene>
<organism evidence="4 5">
    <name type="scientific">Brevundimonas nasdae</name>
    <dbReference type="NCBI Taxonomy" id="172043"/>
    <lineage>
        <taxon>Bacteria</taxon>
        <taxon>Pseudomonadati</taxon>
        <taxon>Pseudomonadota</taxon>
        <taxon>Alphaproteobacteria</taxon>
        <taxon>Caulobacterales</taxon>
        <taxon>Caulobacteraceae</taxon>
        <taxon>Brevundimonas</taxon>
    </lineage>
</organism>
<dbReference type="InterPro" id="IPR022271">
    <property type="entry name" value="Lipocalin_ApoD"/>
</dbReference>
<dbReference type="PIRSF" id="PIRSF036893">
    <property type="entry name" value="Lipocalin_ApoD"/>
    <property type="match status" value="1"/>
</dbReference>
<comment type="function">
    <text evidence="2">Involved in the storage or transport of lipids necessary for membrane maintenance under stressful conditions. Displays a binding preference for lysophospholipids.</text>
</comment>
<feature type="signal peptide" evidence="2">
    <location>
        <begin position="1"/>
        <end position="22"/>
    </location>
</feature>
<dbReference type="GO" id="GO:0009279">
    <property type="term" value="C:cell outer membrane"/>
    <property type="evidence" value="ECO:0007669"/>
    <property type="project" value="UniProtKB-SubCell"/>
</dbReference>